<dbReference type="KEGG" id="nay:HYG81_05350"/>
<dbReference type="NCBIfam" id="TIGR00765">
    <property type="entry name" value="yihY_not_rbn"/>
    <property type="match status" value="1"/>
</dbReference>
<keyword evidence="2" id="KW-1003">Cell membrane</keyword>
<evidence type="ECO:0000313" key="7">
    <source>
        <dbReference type="EMBL" id="QLK27036.1"/>
    </source>
</evidence>
<evidence type="ECO:0000256" key="4">
    <source>
        <dbReference type="ARBA" id="ARBA00022989"/>
    </source>
</evidence>
<proteinExistence type="predicted"/>
<accession>A0A7D6CR05</accession>
<reference evidence="7 8" key="1">
    <citation type="submission" date="2020-07" db="EMBL/GenBank/DDBJ databases">
        <title>Natrinema (YPL30) sp. nov. and Haloterrigena xxxxxx (YPL8) sp. nov., isolated from a salt mine.</title>
        <authorList>
            <person name="Cui H."/>
        </authorList>
    </citation>
    <scope>NUCLEOTIDE SEQUENCE [LARGE SCALE GENOMIC DNA]</scope>
    <source>
        <strain evidence="7 8">YPL13</strain>
    </source>
</reference>
<name>A0A7D6CR05_9EURY</name>
<feature type="transmembrane region" description="Helical" evidence="6">
    <location>
        <begin position="228"/>
        <end position="256"/>
    </location>
</feature>
<protein>
    <submittedName>
        <fullName evidence="7">YihY/virulence factor BrkB family protein</fullName>
    </submittedName>
</protein>
<dbReference type="OrthoDB" id="204872at2157"/>
<dbReference type="RefSeq" id="WP_180842204.1">
    <property type="nucleotide sequence ID" value="NZ_CP059154.1"/>
</dbReference>
<keyword evidence="5 6" id="KW-0472">Membrane</keyword>
<comment type="subcellular location">
    <subcellularLocation>
        <location evidence="1">Cell membrane</location>
        <topology evidence="1">Multi-pass membrane protein</topology>
    </subcellularLocation>
</comment>
<keyword evidence="4 6" id="KW-1133">Transmembrane helix</keyword>
<dbReference type="AlphaFoldDB" id="A0A7D6CR05"/>
<evidence type="ECO:0000313" key="8">
    <source>
        <dbReference type="Proteomes" id="UP000510869"/>
    </source>
</evidence>
<keyword evidence="8" id="KW-1185">Reference proteome</keyword>
<evidence type="ECO:0000256" key="2">
    <source>
        <dbReference type="ARBA" id="ARBA00022475"/>
    </source>
</evidence>
<organism evidence="7 8">
    <name type="scientific">Natrinema zhouii</name>
    <dbReference type="NCBI Taxonomy" id="1710539"/>
    <lineage>
        <taxon>Archaea</taxon>
        <taxon>Methanobacteriati</taxon>
        <taxon>Methanobacteriota</taxon>
        <taxon>Stenosarchaea group</taxon>
        <taxon>Halobacteria</taxon>
        <taxon>Halobacteriales</taxon>
        <taxon>Natrialbaceae</taxon>
        <taxon>Natrinema</taxon>
    </lineage>
</organism>
<feature type="transmembrane region" description="Helical" evidence="6">
    <location>
        <begin position="31"/>
        <end position="53"/>
    </location>
</feature>
<evidence type="ECO:0000256" key="1">
    <source>
        <dbReference type="ARBA" id="ARBA00004651"/>
    </source>
</evidence>
<keyword evidence="3 6" id="KW-0812">Transmembrane</keyword>
<dbReference type="Proteomes" id="UP000510869">
    <property type="component" value="Chromosome"/>
</dbReference>
<dbReference type="Pfam" id="PF03631">
    <property type="entry name" value="Virul_fac_BrkB"/>
    <property type="match status" value="1"/>
</dbReference>
<dbReference type="GO" id="GO:0005886">
    <property type="term" value="C:plasma membrane"/>
    <property type="evidence" value="ECO:0007669"/>
    <property type="project" value="UniProtKB-SubCell"/>
</dbReference>
<dbReference type="GeneID" id="56142609"/>
<sequence>MSQRTDRTVTVLRAILHEIRVERITFMAGSIAYHAFVSLLPLLLVLLAAVSAVGGQQLEEALLSVTQAAFTPGAAEVLVSELDNASVEASALGIAVLVWGALRIFRSLDAAFSDIYETESENTVTNQFVDAILVFVSIAAVVVAVIAIESVLSPSTATTFGWIAQRIGLVVAIAAALAPMYYLFPDEPDMTVREVVPGVAVTAVGLVVFESLFRFYLEYSSTAAEGQFLSSILVFLTWLYFSSLLLLVGVAVNAVLSNRSRDVNIEPVIGGVPLEESPPDAGEEATVDPAVALERLERQLSTASTMTFVVDGESVTVPVPDRVEVTAGSSVLPAIDGGTGIELRWSTADGEFVVGDADSES</sequence>
<feature type="transmembrane region" description="Helical" evidence="6">
    <location>
        <begin position="195"/>
        <end position="216"/>
    </location>
</feature>
<gene>
    <name evidence="7" type="ORF">HYG81_05350</name>
</gene>
<feature type="transmembrane region" description="Helical" evidence="6">
    <location>
        <begin position="160"/>
        <end position="183"/>
    </location>
</feature>
<dbReference type="InterPro" id="IPR017039">
    <property type="entry name" value="Virul_fac_BrkB"/>
</dbReference>
<evidence type="ECO:0000256" key="3">
    <source>
        <dbReference type="ARBA" id="ARBA00022692"/>
    </source>
</evidence>
<feature type="transmembrane region" description="Helical" evidence="6">
    <location>
        <begin position="89"/>
        <end position="108"/>
    </location>
</feature>
<dbReference type="EMBL" id="CP059154">
    <property type="protein sequence ID" value="QLK27036.1"/>
    <property type="molecule type" value="Genomic_DNA"/>
</dbReference>
<dbReference type="PANTHER" id="PTHR30213">
    <property type="entry name" value="INNER MEMBRANE PROTEIN YHJD"/>
    <property type="match status" value="1"/>
</dbReference>
<evidence type="ECO:0000256" key="5">
    <source>
        <dbReference type="ARBA" id="ARBA00023136"/>
    </source>
</evidence>
<dbReference type="PANTHER" id="PTHR30213:SF0">
    <property type="entry name" value="UPF0761 MEMBRANE PROTEIN YIHY"/>
    <property type="match status" value="1"/>
</dbReference>
<evidence type="ECO:0000256" key="6">
    <source>
        <dbReference type="SAM" id="Phobius"/>
    </source>
</evidence>
<feature type="transmembrane region" description="Helical" evidence="6">
    <location>
        <begin position="128"/>
        <end position="148"/>
    </location>
</feature>